<accession>A0A183GQP2</accession>
<proteinExistence type="inferred from homology"/>
<keyword evidence="7" id="KW-1185">Reference proteome</keyword>
<dbReference type="GO" id="GO:0045202">
    <property type="term" value="C:synapse"/>
    <property type="evidence" value="ECO:0007669"/>
    <property type="project" value="TreeGrafter"/>
</dbReference>
<dbReference type="OrthoDB" id="272977at2759"/>
<comment type="function">
    <text evidence="4">Component of the exocyst complex involved in the docking of exocytic vesicles with fusion sites on the plasma membrane.</text>
</comment>
<dbReference type="InterPro" id="IPR039682">
    <property type="entry name" value="Sec8/EXOC4"/>
</dbReference>
<dbReference type="InterPro" id="IPR007191">
    <property type="entry name" value="Sec8_exocyst_N"/>
</dbReference>
<dbReference type="GO" id="GO:0000145">
    <property type="term" value="C:exocyst"/>
    <property type="evidence" value="ECO:0007669"/>
    <property type="project" value="UniProtKB-UniRule"/>
</dbReference>
<sequence>MAAHQKDVEECLDSFRDVSTRISACRERIHNVRNALHTCKTHLECRRDDLKKLWIENSQQKHICEIMAQLDVSTRISACRERIHNVRNALHTCKTHLECRRDDLKKLWIENSQQKHICEIMAQLDELKEAPLKIDVLVSQGNFTDAAKITSTSRDLLNGRLAKIEGLSQLRTMIRDASDRLCEKIVEQIVDVLVVDPFEHHMFDLVQSMPEQRVMESAQCSRLHDKAKVSRHHEPVESRLRLAVSALSELGGGMDDIDRVMTLSRRQIDKQVAASVSLMRVRASIDENLAGDQTHLTQLVQMIVCQLESSRATHKVLEKIYSTSPGGNKIMKSYWEGAQNAVESLVSDHLDITPLAAKEPIDSKKPLFRFDATAFASGTSTTDPSLQSPLVVCRPSAFNIVPMFPWLRKLMDSIEKETGESPCQLRRFVHSFVMEMFVERVKAGLADRIENALRRSDNTRPRTSINSVRRFYKVLPSCERVLELCQEVHGLIVSMDLYADRFAALWLLVLTDYNKNVTDMYERTTKSLSEVDGVPSRRKISAAWAADEDISRLLMSLPNWLMAATETTPSTPSVPSVESEKDIRQRNERESEILIGNLATQKKIERAELLTDMGDVRALAALHESLRWFACEVCELQVRRLISALPQHVKTSLRGCMVQVRYKDGQVTDNVGLTILLRANLKR</sequence>
<evidence type="ECO:0000313" key="8">
    <source>
        <dbReference type="WBParaSite" id="HPBE_0002501201-mRNA-1"/>
    </source>
</evidence>
<keyword evidence="2 4" id="KW-0813">Transport</keyword>
<dbReference type="GO" id="GO:0006612">
    <property type="term" value="P:protein targeting to membrane"/>
    <property type="evidence" value="ECO:0007669"/>
    <property type="project" value="UniProtKB-UniRule"/>
</dbReference>
<dbReference type="GO" id="GO:0015031">
    <property type="term" value="P:protein transport"/>
    <property type="evidence" value="ECO:0007669"/>
    <property type="project" value="UniProtKB-KW"/>
</dbReference>
<dbReference type="GO" id="GO:0007268">
    <property type="term" value="P:chemical synaptic transmission"/>
    <property type="evidence" value="ECO:0007669"/>
    <property type="project" value="TreeGrafter"/>
</dbReference>
<evidence type="ECO:0000256" key="4">
    <source>
        <dbReference type="RuleBase" id="RU367079"/>
    </source>
</evidence>
<name>A0A183GQP2_HELPZ</name>
<evidence type="ECO:0000313" key="7">
    <source>
        <dbReference type="Proteomes" id="UP000050761"/>
    </source>
</evidence>
<dbReference type="PANTHER" id="PTHR14146:SF0">
    <property type="entry name" value="EXOCYST COMPLEX COMPONENT 4"/>
    <property type="match status" value="1"/>
</dbReference>
<protein>
    <recommendedName>
        <fullName evidence="4">Exocyst complex component Sec8</fullName>
    </recommendedName>
</protein>
<evidence type="ECO:0000256" key="3">
    <source>
        <dbReference type="ARBA" id="ARBA00022483"/>
    </source>
</evidence>
<evidence type="ECO:0000313" key="6">
    <source>
        <dbReference type="EMBL" id="VDP48583.1"/>
    </source>
</evidence>
<dbReference type="Proteomes" id="UP000050761">
    <property type="component" value="Unassembled WGS sequence"/>
</dbReference>
<gene>
    <name evidence="6" type="ORF">HPBE_LOCUS25011</name>
</gene>
<reference evidence="6 7" key="1">
    <citation type="submission" date="2018-11" db="EMBL/GenBank/DDBJ databases">
        <authorList>
            <consortium name="Pathogen Informatics"/>
        </authorList>
    </citation>
    <scope>NUCLEOTIDE SEQUENCE [LARGE SCALE GENOMIC DNA]</scope>
</reference>
<evidence type="ECO:0000256" key="1">
    <source>
        <dbReference type="ARBA" id="ARBA00010470"/>
    </source>
</evidence>
<dbReference type="EMBL" id="UZAH01037216">
    <property type="protein sequence ID" value="VDP48583.1"/>
    <property type="molecule type" value="Genomic_DNA"/>
</dbReference>
<dbReference type="Pfam" id="PF04048">
    <property type="entry name" value="Sec8_N"/>
    <property type="match status" value="1"/>
</dbReference>
<dbReference type="WBParaSite" id="HPBE_0002501201-mRNA-1">
    <property type="protein sequence ID" value="HPBE_0002501201-mRNA-1"/>
    <property type="gene ID" value="HPBE_0002501201"/>
</dbReference>
<evidence type="ECO:0000256" key="2">
    <source>
        <dbReference type="ARBA" id="ARBA00022448"/>
    </source>
</evidence>
<keyword evidence="3 4" id="KW-0268">Exocytosis</keyword>
<feature type="domain" description="Exocyst complex component Sec8 N-terminal" evidence="5">
    <location>
        <begin position="74"/>
        <end position="135"/>
    </location>
</feature>
<reference evidence="8" key="2">
    <citation type="submission" date="2019-09" db="UniProtKB">
        <authorList>
            <consortium name="WormBaseParasite"/>
        </authorList>
    </citation>
    <scope>IDENTIFICATION</scope>
</reference>
<evidence type="ECO:0000259" key="5">
    <source>
        <dbReference type="Pfam" id="PF04048"/>
    </source>
</evidence>
<dbReference type="AlphaFoldDB" id="A0A183GQP2"/>
<comment type="similarity">
    <text evidence="1 4">Belongs to the SEC8 family.</text>
</comment>
<dbReference type="GO" id="GO:0006904">
    <property type="term" value="P:vesicle docking involved in exocytosis"/>
    <property type="evidence" value="ECO:0007669"/>
    <property type="project" value="InterPro"/>
</dbReference>
<dbReference type="GO" id="GO:0032584">
    <property type="term" value="C:growth cone membrane"/>
    <property type="evidence" value="ECO:0007669"/>
    <property type="project" value="TreeGrafter"/>
</dbReference>
<keyword evidence="4" id="KW-0653">Protein transport</keyword>
<organism evidence="7 8">
    <name type="scientific">Heligmosomoides polygyrus</name>
    <name type="common">Parasitic roundworm</name>
    <dbReference type="NCBI Taxonomy" id="6339"/>
    <lineage>
        <taxon>Eukaryota</taxon>
        <taxon>Metazoa</taxon>
        <taxon>Ecdysozoa</taxon>
        <taxon>Nematoda</taxon>
        <taxon>Chromadorea</taxon>
        <taxon>Rhabditida</taxon>
        <taxon>Rhabditina</taxon>
        <taxon>Rhabditomorpha</taxon>
        <taxon>Strongyloidea</taxon>
        <taxon>Heligmosomidae</taxon>
        <taxon>Heligmosomoides</taxon>
    </lineage>
</organism>
<dbReference type="GO" id="GO:0090522">
    <property type="term" value="P:vesicle tethering involved in exocytosis"/>
    <property type="evidence" value="ECO:0007669"/>
    <property type="project" value="UniProtKB-UniRule"/>
</dbReference>
<dbReference type="PANTHER" id="PTHR14146">
    <property type="entry name" value="EXOCYST COMPLEX COMPONENT 4"/>
    <property type="match status" value="1"/>
</dbReference>
<dbReference type="GO" id="GO:0006893">
    <property type="term" value="P:Golgi to plasma membrane transport"/>
    <property type="evidence" value="ECO:0007669"/>
    <property type="project" value="TreeGrafter"/>
</dbReference>
<accession>A0A3P8HR23</accession>